<keyword evidence="3" id="KW-0720">Serine protease</keyword>
<name>A0A9W9ZD93_9CNID</name>
<dbReference type="EC" id="3.4.21.-" evidence="3"/>
<protein>
    <recommendedName>
        <fullName evidence="3">Prolyl endopeptidase</fullName>
        <ecNumber evidence="3">3.4.21.-</ecNumber>
    </recommendedName>
</protein>
<organism evidence="5 6">
    <name type="scientific">Desmophyllum pertusum</name>
    <dbReference type="NCBI Taxonomy" id="174260"/>
    <lineage>
        <taxon>Eukaryota</taxon>
        <taxon>Metazoa</taxon>
        <taxon>Cnidaria</taxon>
        <taxon>Anthozoa</taxon>
        <taxon>Hexacorallia</taxon>
        <taxon>Scleractinia</taxon>
        <taxon>Caryophylliina</taxon>
        <taxon>Caryophylliidae</taxon>
        <taxon>Desmophyllum</taxon>
    </lineage>
</organism>
<keyword evidence="3" id="KW-0645">Protease</keyword>
<dbReference type="FunFam" id="3.40.50.1820:FF:000043">
    <property type="entry name" value="acylamino-acid-releasing enzyme"/>
    <property type="match status" value="1"/>
</dbReference>
<dbReference type="InterPro" id="IPR002471">
    <property type="entry name" value="Pept_S9_AS"/>
</dbReference>
<dbReference type="PROSITE" id="PS00708">
    <property type="entry name" value="PRO_ENDOPEP_SER"/>
    <property type="match status" value="1"/>
</dbReference>
<evidence type="ECO:0000313" key="5">
    <source>
        <dbReference type="EMBL" id="KAJ7379447.1"/>
    </source>
</evidence>
<accession>A0A9W9ZD93</accession>
<dbReference type="SUPFAM" id="SSF53474">
    <property type="entry name" value="alpha/beta-Hydrolases"/>
    <property type="match status" value="1"/>
</dbReference>
<dbReference type="EMBL" id="MU826358">
    <property type="protein sequence ID" value="KAJ7379447.1"/>
    <property type="molecule type" value="Genomic_DNA"/>
</dbReference>
<evidence type="ECO:0000256" key="2">
    <source>
        <dbReference type="ARBA" id="ARBA00022801"/>
    </source>
</evidence>
<gene>
    <name evidence="5" type="ORF">OS493_016688</name>
</gene>
<dbReference type="PANTHER" id="PTHR42776">
    <property type="entry name" value="SERINE PEPTIDASE S9 FAMILY MEMBER"/>
    <property type="match status" value="1"/>
</dbReference>
<dbReference type="Proteomes" id="UP001163046">
    <property type="component" value="Unassembled WGS sequence"/>
</dbReference>
<dbReference type="Gene3D" id="3.40.50.1820">
    <property type="entry name" value="alpha/beta hydrolase"/>
    <property type="match status" value="1"/>
</dbReference>
<dbReference type="PRINTS" id="PR00862">
    <property type="entry name" value="PROLIGOPTASE"/>
</dbReference>
<dbReference type="AlphaFoldDB" id="A0A9W9ZD93"/>
<dbReference type="GO" id="GO:0004252">
    <property type="term" value="F:serine-type endopeptidase activity"/>
    <property type="evidence" value="ECO:0007669"/>
    <property type="project" value="UniProtKB-UniRule"/>
</dbReference>
<reference evidence="5" key="1">
    <citation type="submission" date="2023-01" db="EMBL/GenBank/DDBJ databases">
        <title>Genome assembly of the deep-sea coral Lophelia pertusa.</title>
        <authorList>
            <person name="Herrera S."/>
            <person name="Cordes E."/>
        </authorList>
    </citation>
    <scope>NUCLEOTIDE SEQUENCE</scope>
    <source>
        <strain evidence="5">USNM1676648</strain>
        <tissue evidence="5">Polyp</tissue>
    </source>
</reference>
<comment type="similarity">
    <text evidence="1 3">Belongs to the peptidase S9A family.</text>
</comment>
<dbReference type="PANTHER" id="PTHR42776:SF4">
    <property type="entry name" value="ACYLAMINO-ACID-RELEASING ENZYME"/>
    <property type="match status" value="1"/>
</dbReference>
<evidence type="ECO:0000256" key="1">
    <source>
        <dbReference type="ARBA" id="ARBA00005228"/>
    </source>
</evidence>
<feature type="domain" description="Peptidase S9 prolyl oligopeptidase catalytic" evidence="4">
    <location>
        <begin position="53"/>
        <end position="261"/>
    </location>
</feature>
<sequence length="262" mass="28908">MSFAPSEQSDFKDEYEAVLMKPVMKGDTKPPLIVFVHGGPHVACTSDFFLYSTCLCKLGFSILNVNYRGSLGFGQTPLRSLPGNIGTQDVQDVQRATVKVLESGDMDSSNVFVIGGSHGGFLCGHLIGQYPDFYRAAVMRNPVVNVAVMAGISDIPDWCYFEDGGEFRYDIVPTPETFARMLENSPISHVSKVKTPTLVTLGEEDLRVPPSQGKSFYRALKAQGTETRLLSYPDNSHPINKVDAESDAFVNTARWFHSHLQM</sequence>
<evidence type="ECO:0000313" key="6">
    <source>
        <dbReference type="Proteomes" id="UP001163046"/>
    </source>
</evidence>
<evidence type="ECO:0000256" key="3">
    <source>
        <dbReference type="RuleBase" id="RU368024"/>
    </source>
</evidence>
<dbReference type="InterPro" id="IPR001375">
    <property type="entry name" value="Peptidase_S9_cat"/>
</dbReference>
<evidence type="ECO:0000259" key="4">
    <source>
        <dbReference type="Pfam" id="PF00326"/>
    </source>
</evidence>
<dbReference type="Pfam" id="PF00326">
    <property type="entry name" value="Peptidase_S9"/>
    <property type="match status" value="1"/>
</dbReference>
<keyword evidence="6" id="KW-1185">Reference proteome</keyword>
<dbReference type="OrthoDB" id="6021732at2759"/>
<proteinExistence type="inferred from homology"/>
<dbReference type="InterPro" id="IPR029058">
    <property type="entry name" value="AB_hydrolase_fold"/>
</dbReference>
<dbReference type="InterPro" id="IPR002470">
    <property type="entry name" value="Peptidase_S9A"/>
</dbReference>
<keyword evidence="2 3" id="KW-0378">Hydrolase</keyword>
<dbReference type="GO" id="GO:0006508">
    <property type="term" value="P:proteolysis"/>
    <property type="evidence" value="ECO:0007669"/>
    <property type="project" value="UniProtKB-KW"/>
</dbReference>
<comment type="caution">
    <text evidence="5">The sequence shown here is derived from an EMBL/GenBank/DDBJ whole genome shotgun (WGS) entry which is preliminary data.</text>
</comment>